<dbReference type="GO" id="GO:0016491">
    <property type="term" value="F:oxidoreductase activity"/>
    <property type="evidence" value="ECO:0007669"/>
    <property type="project" value="UniProtKB-KW"/>
</dbReference>
<dbReference type="RefSeq" id="WP_149755030.1">
    <property type="nucleotide sequence ID" value="NZ_FOMS01000003.1"/>
</dbReference>
<dbReference type="AlphaFoldDB" id="A0A1I1VC71"/>
<dbReference type="SUPFAM" id="SSF51735">
    <property type="entry name" value="NAD(P)-binding Rossmann-fold domains"/>
    <property type="match status" value="1"/>
</dbReference>
<evidence type="ECO:0000256" key="3">
    <source>
        <dbReference type="SAM" id="Phobius"/>
    </source>
</evidence>
<dbReference type="OrthoDB" id="9789398at2"/>
<dbReference type="Proteomes" id="UP000325289">
    <property type="component" value="Unassembled WGS sequence"/>
</dbReference>
<keyword evidence="5" id="KW-1185">Reference proteome</keyword>
<dbReference type="InterPro" id="IPR002347">
    <property type="entry name" value="SDR_fam"/>
</dbReference>
<keyword evidence="2" id="KW-0560">Oxidoreductase</keyword>
<dbReference type="PANTHER" id="PTHR24321:SF8">
    <property type="entry name" value="ESTRADIOL 17-BETA-DEHYDROGENASE 8-RELATED"/>
    <property type="match status" value="1"/>
</dbReference>
<evidence type="ECO:0000313" key="5">
    <source>
        <dbReference type="Proteomes" id="UP000325289"/>
    </source>
</evidence>
<proteinExistence type="inferred from homology"/>
<evidence type="ECO:0000256" key="1">
    <source>
        <dbReference type="ARBA" id="ARBA00006484"/>
    </source>
</evidence>
<evidence type="ECO:0000256" key="2">
    <source>
        <dbReference type="ARBA" id="ARBA00023002"/>
    </source>
</evidence>
<dbReference type="PRINTS" id="PR00081">
    <property type="entry name" value="GDHRDH"/>
</dbReference>
<keyword evidence="3" id="KW-1133">Transmembrane helix</keyword>
<name>A0A1I1VC71_9RHOB</name>
<keyword evidence="3" id="KW-0472">Membrane</keyword>
<protein>
    <submittedName>
        <fullName evidence="4">NAD(P)-dependent dehydrogenase, short-chain alcohol dehydrogenase family</fullName>
    </submittedName>
</protein>
<dbReference type="Pfam" id="PF13561">
    <property type="entry name" value="adh_short_C2"/>
    <property type="match status" value="1"/>
</dbReference>
<organism evidence="4 5">
    <name type="scientific">Roseivivax sediminis</name>
    <dbReference type="NCBI Taxonomy" id="936889"/>
    <lineage>
        <taxon>Bacteria</taxon>
        <taxon>Pseudomonadati</taxon>
        <taxon>Pseudomonadota</taxon>
        <taxon>Alphaproteobacteria</taxon>
        <taxon>Rhodobacterales</taxon>
        <taxon>Roseobacteraceae</taxon>
        <taxon>Roseivivax</taxon>
    </lineage>
</organism>
<sequence length="249" mass="25505">MTEARFPDLDGAAVLVTGGGSGIGAALVAGFAAQGARVSYLDLVAGDARGVPDEPLFIPCDVADLAALHDAVAAATDAHGPARILVNNVADDTRHTTLEVDAVRWDAAMAVNLRSYFFASQAVIPAMREAGGGSIVNLSSISYVMGQAGYPLYTAANAGITSLTRSLAREFGADGIRANALGPGWVMTERQRALWATEEAVAAHLERQCLKRTLAPADMVGPALFLASAASGAMTGQFMAVDGGVVTTG</sequence>
<dbReference type="PRINTS" id="PR00080">
    <property type="entry name" value="SDRFAMILY"/>
</dbReference>
<dbReference type="EMBL" id="FOMS01000003">
    <property type="protein sequence ID" value="SFD80514.1"/>
    <property type="molecule type" value="Genomic_DNA"/>
</dbReference>
<comment type="similarity">
    <text evidence="1">Belongs to the short-chain dehydrogenases/reductases (SDR) family.</text>
</comment>
<reference evidence="4 5" key="1">
    <citation type="submission" date="2016-10" db="EMBL/GenBank/DDBJ databases">
        <authorList>
            <person name="Varghese N."/>
            <person name="Submissions S."/>
        </authorList>
    </citation>
    <scope>NUCLEOTIDE SEQUENCE [LARGE SCALE GENOMIC DNA]</scope>
    <source>
        <strain evidence="5">YIM D21,KCTC 23444,ACCC 10710</strain>
    </source>
</reference>
<accession>A0A1I1VC71</accession>
<dbReference type="PANTHER" id="PTHR24321">
    <property type="entry name" value="DEHYDROGENASES, SHORT CHAIN"/>
    <property type="match status" value="1"/>
</dbReference>
<dbReference type="InterPro" id="IPR036291">
    <property type="entry name" value="NAD(P)-bd_dom_sf"/>
</dbReference>
<gene>
    <name evidence="4" type="ORF">SAMN04515678_103117</name>
</gene>
<dbReference type="CDD" id="cd05233">
    <property type="entry name" value="SDR_c"/>
    <property type="match status" value="1"/>
</dbReference>
<evidence type="ECO:0000313" key="4">
    <source>
        <dbReference type="EMBL" id="SFD80514.1"/>
    </source>
</evidence>
<dbReference type="FunFam" id="3.40.50.720:FF:000084">
    <property type="entry name" value="Short-chain dehydrogenase reductase"/>
    <property type="match status" value="1"/>
</dbReference>
<feature type="transmembrane region" description="Helical" evidence="3">
    <location>
        <begin position="12"/>
        <end position="33"/>
    </location>
</feature>
<keyword evidence="3" id="KW-0812">Transmembrane</keyword>
<dbReference type="Gene3D" id="3.40.50.720">
    <property type="entry name" value="NAD(P)-binding Rossmann-like Domain"/>
    <property type="match status" value="1"/>
</dbReference>